<evidence type="ECO:0000313" key="2">
    <source>
        <dbReference type="Proteomes" id="UP000005408"/>
    </source>
</evidence>
<proteinExistence type="predicted"/>
<sequence>MFHRHQHKIERQKVIKKPSEEYTYFCGYCTVGSDTFDDAVNHVVRIHGDLEVKIRKRTYNEKNQTYEHHVKQWKIHPREEAEKGFEVKVNNDSEQISLVKV</sequence>
<dbReference type="AlphaFoldDB" id="A0A8W8LDF7"/>
<accession>A0A8W8LDF7</accession>
<organism evidence="1 2">
    <name type="scientific">Magallana gigas</name>
    <name type="common">Pacific oyster</name>
    <name type="synonym">Crassostrea gigas</name>
    <dbReference type="NCBI Taxonomy" id="29159"/>
    <lineage>
        <taxon>Eukaryota</taxon>
        <taxon>Metazoa</taxon>
        <taxon>Spiralia</taxon>
        <taxon>Lophotrochozoa</taxon>
        <taxon>Mollusca</taxon>
        <taxon>Bivalvia</taxon>
        <taxon>Autobranchia</taxon>
        <taxon>Pteriomorphia</taxon>
        <taxon>Ostreida</taxon>
        <taxon>Ostreoidea</taxon>
        <taxon>Ostreidae</taxon>
        <taxon>Magallana</taxon>
    </lineage>
</organism>
<keyword evidence="2" id="KW-1185">Reference proteome</keyword>
<evidence type="ECO:0000313" key="1">
    <source>
        <dbReference type="EnsemblMetazoa" id="G27779.20:cds"/>
    </source>
</evidence>
<protein>
    <submittedName>
        <fullName evidence="1">Uncharacterized protein</fullName>
    </submittedName>
</protein>
<dbReference type="EnsemblMetazoa" id="G27779.20">
    <property type="protein sequence ID" value="G27779.20:cds"/>
    <property type="gene ID" value="G27779"/>
</dbReference>
<dbReference type="Proteomes" id="UP000005408">
    <property type="component" value="Unassembled WGS sequence"/>
</dbReference>
<reference evidence="1" key="1">
    <citation type="submission" date="2022-08" db="UniProtKB">
        <authorList>
            <consortium name="EnsemblMetazoa"/>
        </authorList>
    </citation>
    <scope>IDENTIFICATION</scope>
    <source>
        <strain evidence="1">05x7-T-G4-1.051#20</strain>
    </source>
</reference>
<dbReference type="OMA" id="LIHIRQW"/>
<dbReference type="OrthoDB" id="10439798at2759"/>
<name>A0A8W8LDF7_MAGGI</name>